<evidence type="ECO:0000256" key="5">
    <source>
        <dbReference type="SAM" id="MobiDB-lite"/>
    </source>
</evidence>
<comment type="subcellular location">
    <subcellularLocation>
        <location evidence="1">Membrane</location>
        <topology evidence="1">Multi-pass membrane protein</topology>
    </subcellularLocation>
</comment>
<organism evidence="8">
    <name type="scientific">Oryza nivara</name>
    <name type="common">Indian wild rice</name>
    <name type="synonym">Oryza sativa f. spontanea</name>
    <dbReference type="NCBI Taxonomy" id="4536"/>
    <lineage>
        <taxon>Eukaryota</taxon>
        <taxon>Viridiplantae</taxon>
        <taxon>Streptophyta</taxon>
        <taxon>Embryophyta</taxon>
        <taxon>Tracheophyta</taxon>
        <taxon>Spermatophyta</taxon>
        <taxon>Magnoliopsida</taxon>
        <taxon>Liliopsida</taxon>
        <taxon>Poales</taxon>
        <taxon>Poaceae</taxon>
        <taxon>BOP clade</taxon>
        <taxon>Oryzoideae</taxon>
        <taxon>Oryzeae</taxon>
        <taxon>Oryzinae</taxon>
        <taxon>Oryza</taxon>
    </lineage>
</organism>
<feature type="transmembrane region" description="Helical" evidence="6">
    <location>
        <begin position="70"/>
        <end position="89"/>
    </location>
</feature>
<dbReference type="OMA" id="VTFIGMY"/>
<dbReference type="Gramene" id="ONIVA06G20050.1">
    <property type="protein sequence ID" value="ONIVA06G20050.1"/>
    <property type="gene ID" value="ONIVA06G20050"/>
</dbReference>
<dbReference type="EnsemblPlants" id="ONIVA06G20050.1">
    <property type="protein sequence ID" value="ONIVA06G20050.1"/>
    <property type="gene ID" value="ONIVA06G20050"/>
</dbReference>
<evidence type="ECO:0000313" key="9">
    <source>
        <dbReference type="Proteomes" id="UP000006591"/>
    </source>
</evidence>
<feature type="transmembrane region" description="Helical" evidence="6">
    <location>
        <begin position="196"/>
        <end position="216"/>
    </location>
</feature>
<evidence type="ECO:0000256" key="6">
    <source>
        <dbReference type="SAM" id="Phobius"/>
    </source>
</evidence>
<keyword evidence="2 6" id="KW-0812">Transmembrane</keyword>
<accession>A0A0E0HRR0</accession>
<evidence type="ECO:0000259" key="7">
    <source>
        <dbReference type="Pfam" id="PF03151"/>
    </source>
</evidence>
<feature type="region of interest" description="Disordered" evidence="5">
    <location>
        <begin position="378"/>
        <end position="400"/>
    </location>
</feature>
<evidence type="ECO:0000256" key="3">
    <source>
        <dbReference type="ARBA" id="ARBA00022989"/>
    </source>
</evidence>
<dbReference type="InterPro" id="IPR050186">
    <property type="entry name" value="TPT_transporter"/>
</dbReference>
<proteinExistence type="predicted"/>
<evidence type="ECO:0000256" key="2">
    <source>
        <dbReference type="ARBA" id="ARBA00022692"/>
    </source>
</evidence>
<sequence length="513" mass="55412">MAKGGGALLPMSAEAGKGNGGGGGGGDDAALFKGSAMTRRGAVAALSYMACSVLLVMFNKAALSSYNFPCANVITLLQMVCSTGLLYVLRRLKIISFTNSEPSVPSDALFFVPFRILLRTTPLSLAYLLYMLASMESVRGVNVPMYTTLRRTTVVFTMTMEYFLAKQKHTPPIIGSVALIVFGAFIAGARDLSFDARGYAIVFVANITTAVYLATINRIGKSSGLNSFGLMWCNGLVCGPSVLFLTYIQGDLKKAIEFPYLYSPGFQAVLLFSCMLAFLLNYTIFWNTILNSALTQSMCGNLKDFFTVGIGWVLFGGLPFDLLNVIGQGLGFLGSGLYAYCKIKGKGDRRVIFSSSGAAHTTSASHLRRLLEGTAARARETEATEAPRAPGAAATGAAAEAEAERHQTDAMVKAAELALFVEWRSRVGIGVSRSGGGLLELFLHRRLALSETRPAPGDKSRPVYSTADLLLCGVCCAVLPRLSWWRISADARHRWRNHVHVPRPKKPYLQKRP</sequence>
<dbReference type="PANTHER" id="PTHR11132">
    <property type="entry name" value="SOLUTE CARRIER FAMILY 35"/>
    <property type="match status" value="1"/>
</dbReference>
<dbReference type="GO" id="GO:0016020">
    <property type="term" value="C:membrane"/>
    <property type="evidence" value="ECO:0007669"/>
    <property type="project" value="UniProtKB-SubCell"/>
</dbReference>
<dbReference type="HOGENOM" id="CLU_040726_0_0_1"/>
<dbReference type="Pfam" id="PF03151">
    <property type="entry name" value="TPT"/>
    <property type="match status" value="1"/>
</dbReference>
<feature type="transmembrane region" description="Helical" evidence="6">
    <location>
        <begin position="41"/>
        <end position="58"/>
    </location>
</feature>
<evidence type="ECO:0000313" key="8">
    <source>
        <dbReference type="EnsemblPlants" id="ONIVA06G20050.1"/>
    </source>
</evidence>
<feature type="transmembrane region" description="Helical" evidence="6">
    <location>
        <begin position="109"/>
        <end position="130"/>
    </location>
</feature>
<name>A0A0E0HRR0_ORYNI</name>
<dbReference type="eggNOG" id="KOG1444">
    <property type="taxonomic scope" value="Eukaryota"/>
</dbReference>
<dbReference type="InterPro" id="IPR004853">
    <property type="entry name" value="Sugar_P_trans_dom"/>
</dbReference>
<feature type="transmembrane region" description="Helical" evidence="6">
    <location>
        <begin position="173"/>
        <end position="190"/>
    </location>
</feature>
<feature type="domain" description="Sugar phosphate transporter" evidence="7">
    <location>
        <begin position="49"/>
        <end position="338"/>
    </location>
</feature>
<keyword evidence="9" id="KW-1185">Reference proteome</keyword>
<keyword evidence="3 6" id="KW-1133">Transmembrane helix</keyword>
<evidence type="ECO:0000256" key="4">
    <source>
        <dbReference type="ARBA" id="ARBA00023136"/>
    </source>
</evidence>
<feature type="compositionally biased region" description="Low complexity" evidence="5">
    <location>
        <begin position="384"/>
        <end position="400"/>
    </location>
</feature>
<reference evidence="8" key="2">
    <citation type="submission" date="2018-04" db="EMBL/GenBank/DDBJ databases">
        <title>OnivRS2 (Oryza nivara Reference Sequence Version 2).</title>
        <authorList>
            <person name="Zhang J."/>
            <person name="Kudrna D."/>
            <person name="Lee S."/>
            <person name="Talag J."/>
            <person name="Rajasekar S."/>
            <person name="Welchert J."/>
            <person name="Hsing Y.-I."/>
            <person name="Wing R.A."/>
        </authorList>
    </citation>
    <scope>NUCLEOTIDE SEQUENCE [LARGE SCALE GENOMIC DNA]</scope>
    <source>
        <strain evidence="8">SL10</strain>
    </source>
</reference>
<reference evidence="8" key="1">
    <citation type="submission" date="2015-04" db="UniProtKB">
        <authorList>
            <consortium name="EnsemblPlants"/>
        </authorList>
    </citation>
    <scope>IDENTIFICATION</scope>
    <source>
        <strain evidence="8">SL10</strain>
    </source>
</reference>
<dbReference type="AlphaFoldDB" id="A0A0E0HRR0"/>
<dbReference type="STRING" id="4536.A0A0E0HRR0"/>
<protein>
    <recommendedName>
        <fullName evidence="7">Sugar phosphate transporter domain-containing protein</fullName>
    </recommendedName>
</protein>
<evidence type="ECO:0000256" key="1">
    <source>
        <dbReference type="ARBA" id="ARBA00004141"/>
    </source>
</evidence>
<feature type="transmembrane region" description="Helical" evidence="6">
    <location>
        <begin position="268"/>
        <end position="290"/>
    </location>
</feature>
<feature type="transmembrane region" description="Helical" evidence="6">
    <location>
        <begin position="228"/>
        <end position="248"/>
    </location>
</feature>
<dbReference type="Proteomes" id="UP000006591">
    <property type="component" value="Chromosome 6"/>
</dbReference>
<feature type="transmembrane region" description="Helical" evidence="6">
    <location>
        <begin position="302"/>
        <end position="319"/>
    </location>
</feature>
<keyword evidence="4 6" id="KW-0472">Membrane</keyword>